<keyword evidence="2" id="KW-1185">Reference proteome</keyword>
<comment type="caution">
    <text evidence="1">The sequence shown here is derived from an EMBL/GenBank/DDBJ whole genome shotgun (WGS) entry which is preliminary data.</text>
</comment>
<name>A0A843XD84_COLES</name>
<evidence type="ECO:0000313" key="1">
    <source>
        <dbReference type="EMBL" id="MQM17241.1"/>
    </source>
</evidence>
<dbReference type="EMBL" id="NMUH01007426">
    <property type="protein sequence ID" value="MQM17241.1"/>
    <property type="molecule type" value="Genomic_DNA"/>
</dbReference>
<organism evidence="1 2">
    <name type="scientific">Colocasia esculenta</name>
    <name type="common">Wild taro</name>
    <name type="synonym">Arum esculentum</name>
    <dbReference type="NCBI Taxonomy" id="4460"/>
    <lineage>
        <taxon>Eukaryota</taxon>
        <taxon>Viridiplantae</taxon>
        <taxon>Streptophyta</taxon>
        <taxon>Embryophyta</taxon>
        <taxon>Tracheophyta</taxon>
        <taxon>Spermatophyta</taxon>
        <taxon>Magnoliopsida</taxon>
        <taxon>Liliopsida</taxon>
        <taxon>Araceae</taxon>
        <taxon>Aroideae</taxon>
        <taxon>Colocasieae</taxon>
        <taxon>Colocasia</taxon>
    </lineage>
</organism>
<proteinExistence type="predicted"/>
<gene>
    <name evidence="1" type="ORF">Taro_050209</name>
</gene>
<reference evidence="1" key="1">
    <citation type="submission" date="2017-07" db="EMBL/GenBank/DDBJ databases">
        <title>Taro Niue Genome Assembly and Annotation.</title>
        <authorList>
            <person name="Atibalentja N."/>
            <person name="Keating K."/>
            <person name="Fields C.J."/>
        </authorList>
    </citation>
    <scope>NUCLEOTIDE SEQUENCE</scope>
    <source>
        <strain evidence="1">Niue_2</strain>
        <tissue evidence="1">Leaf</tissue>
    </source>
</reference>
<dbReference type="AlphaFoldDB" id="A0A843XD84"/>
<protein>
    <submittedName>
        <fullName evidence="1">Uncharacterized protein</fullName>
    </submittedName>
</protein>
<evidence type="ECO:0000313" key="2">
    <source>
        <dbReference type="Proteomes" id="UP000652761"/>
    </source>
</evidence>
<dbReference type="Proteomes" id="UP000652761">
    <property type="component" value="Unassembled WGS sequence"/>
</dbReference>
<sequence>MLGSAYASSSYGSRLESVYASFSYSSRAIIDSRILRMRHGLDQYG</sequence>
<accession>A0A843XD84</accession>